<dbReference type="GeneID" id="64973611"/>
<dbReference type="GO" id="GO:0016559">
    <property type="term" value="P:peroxisome fission"/>
    <property type="evidence" value="ECO:0007669"/>
    <property type="project" value="InterPro"/>
</dbReference>
<sequence length="240" mass="26615">MHTEKKTSAVATECSPLAHSLRFLATTTGRDKILRSVQYFSRFYCWYLHRAQHSQNGINLQAISNQFEVTRKILRIGTFIEKFNAASTAYSRNSTDTLLRYLTVAHHIGYGGYLALDNILAIDAAGVRKLATAKKLKKLAYRSWMAGLICSIVAGIYSLCKLQKKKDMEGTSEAKRTQKARYNTSAQLVANLCDLTLPISVLGYAALGDGVVGMAGTISSLIGAWFQWRKTAMVESQSWS</sequence>
<keyword evidence="2 5" id="KW-0472">Membrane</keyword>
<dbReference type="EMBL" id="AP024446">
    <property type="protein sequence ID" value="BCS23606.1"/>
    <property type="molecule type" value="Genomic_DNA"/>
</dbReference>
<dbReference type="Proteomes" id="UP000654913">
    <property type="component" value="Chromosome 4"/>
</dbReference>
<dbReference type="Pfam" id="PF05648">
    <property type="entry name" value="PEX11"/>
    <property type="match status" value="1"/>
</dbReference>
<keyword evidence="3" id="KW-0576">Peroxisome</keyword>
<name>A0A7R8ALS4_9EURO</name>
<evidence type="ECO:0000256" key="5">
    <source>
        <dbReference type="SAM" id="Phobius"/>
    </source>
</evidence>
<dbReference type="OrthoDB" id="411017at2759"/>
<evidence type="ECO:0000313" key="6">
    <source>
        <dbReference type="EMBL" id="BCS23606.1"/>
    </source>
</evidence>
<gene>
    <name evidence="6" type="primary">PEX11_2</name>
    <name evidence="6" type="ORF">APUU_40050A</name>
</gene>
<keyword evidence="5" id="KW-0812">Transmembrane</keyword>
<evidence type="ECO:0000256" key="2">
    <source>
        <dbReference type="ARBA" id="ARBA00023136"/>
    </source>
</evidence>
<dbReference type="InterPro" id="IPR008733">
    <property type="entry name" value="PEX11"/>
</dbReference>
<evidence type="ECO:0000313" key="7">
    <source>
        <dbReference type="Proteomes" id="UP000654913"/>
    </source>
</evidence>
<accession>A0A7R8ALS4</accession>
<comment type="subcellular location">
    <subcellularLocation>
        <location evidence="4">Peroxisome membrane</location>
    </subcellularLocation>
</comment>
<dbReference type="PANTHER" id="PTHR12652">
    <property type="entry name" value="PEROXISOMAL BIOGENESIS FACTOR 11"/>
    <property type="match status" value="1"/>
</dbReference>
<dbReference type="RefSeq" id="XP_041555800.1">
    <property type="nucleotide sequence ID" value="XM_041703079.1"/>
</dbReference>
<dbReference type="AlphaFoldDB" id="A0A7R8ALS4"/>
<keyword evidence="5" id="KW-1133">Transmembrane helix</keyword>
<evidence type="ECO:0000256" key="1">
    <source>
        <dbReference type="ARBA" id="ARBA00022593"/>
    </source>
</evidence>
<keyword evidence="7" id="KW-1185">Reference proteome</keyword>
<proteinExistence type="predicted"/>
<organism evidence="6 7">
    <name type="scientific">Aspergillus puulaauensis</name>
    <dbReference type="NCBI Taxonomy" id="1220207"/>
    <lineage>
        <taxon>Eukaryota</taxon>
        <taxon>Fungi</taxon>
        <taxon>Dikarya</taxon>
        <taxon>Ascomycota</taxon>
        <taxon>Pezizomycotina</taxon>
        <taxon>Eurotiomycetes</taxon>
        <taxon>Eurotiomycetidae</taxon>
        <taxon>Eurotiales</taxon>
        <taxon>Aspergillaceae</taxon>
        <taxon>Aspergillus</taxon>
    </lineage>
</organism>
<feature type="transmembrane region" description="Helical" evidence="5">
    <location>
        <begin position="139"/>
        <end position="159"/>
    </location>
</feature>
<reference evidence="6" key="2">
    <citation type="submission" date="2021-02" db="EMBL/GenBank/DDBJ databases">
        <title>Aspergillus puulaauensis MK2 genome sequence.</title>
        <authorList>
            <person name="Futagami T."/>
            <person name="Mori K."/>
            <person name="Kadooka C."/>
            <person name="Tanaka T."/>
        </authorList>
    </citation>
    <scope>NUCLEOTIDE SEQUENCE</scope>
    <source>
        <strain evidence="6">MK2</strain>
    </source>
</reference>
<dbReference type="KEGG" id="apuu:APUU_40050A"/>
<reference evidence="6" key="1">
    <citation type="submission" date="2021-01" db="EMBL/GenBank/DDBJ databases">
        <authorList>
            <consortium name="Aspergillus puulaauensis MK2 genome sequencing consortium"/>
            <person name="Kazuki M."/>
            <person name="Futagami T."/>
        </authorList>
    </citation>
    <scope>NUCLEOTIDE SEQUENCE</scope>
    <source>
        <strain evidence="6">MK2</strain>
    </source>
</reference>
<dbReference type="GO" id="GO:0005778">
    <property type="term" value="C:peroxisomal membrane"/>
    <property type="evidence" value="ECO:0007669"/>
    <property type="project" value="UniProtKB-SubCell"/>
</dbReference>
<feature type="transmembrane region" description="Helical" evidence="5">
    <location>
        <begin position="201"/>
        <end position="226"/>
    </location>
</feature>
<evidence type="ECO:0000256" key="4">
    <source>
        <dbReference type="ARBA" id="ARBA00046271"/>
    </source>
</evidence>
<evidence type="ECO:0000256" key="3">
    <source>
        <dbReference type="ARBA" id="ARBA00023140"/>
    </source>
</evidence>
<keyword evidence="1" id="KW-0962">Peroxisome biogenesis</keyword>
<protein>
    <submittedName>
        <fullName evidence="6">Peroxisomal membrane protein PMP27</fullName>
    </submittedName>
</protein>
<dbReference type="PANTHER" id="PTHR12652:SF50">
    <property type="entry name" value="PEROXIN 11"/>
    <property type="match status" value="1"/>
</dbReference>